<evidence type="ECO:0000256" key="1">
    <source>
        <dbReference type="ARBA" id="ARBA00022801"/>
    </source>
</evidence>
<evidence type="ECO:0000256" key="2">
    <source>
        <dbReference type="ARBA" id="ARBA00023295"/>
    </source>
</evidence>
<dbReference type="AlphaFoldDB" id="A0A0P6XRD0"/>
<organism evidence="4 5">
    <name type="scientific">Bellilinea caldifistulae</name>
    <dbReference type="NCBI Taxonomy" id="360411"/>
    <lineage>
        <taxon>Bacteria</taxon>
        <taxon>Bacillati</taxon>
        <taxon>Chloroflexota</taxon>
        <taxon>Anaerolineae</taxon>
        <taxon>Anaerolineales</taxon>
        <taxon>Anaerolineaceae</taxon>
        <taxon>Bellilinea</taxon>
    </lineage>
</organism>
<evidence type="ECO:0000259" key="3">
    <source>
        <dbReference type="SMART" id="SM00642"/>
    </source>
</evidence>
<dbReference type="InterPro" id="IPR006047">
    <property type="entry name" value="GH13_cat_dom"/>
</dbReference>
<proteinExistence type="predicted"/>
<protein>
    <recommendedName>
        <fullName evidence="3">Glycosyl hydrolase family 13 catalytic domain-containing protein</fullName>
    </recommendedName>
</protein>
<keyword evidence="1" id="KW-0378">Hydrolase</keyword>
<dbReference type="EMBL" id="LGHJ01000016">
    <property type="protein sequence ID" value="KPL74927.1"/>
    <property type="molecule type" value="Genomic_DNA"/>
</dbReference>
<gene>
    <name evidence="4" type="ORF">AC812_10415</name>
</gene>
<dbReference type="Pfam" id="PF00128">
    <property type="entry name" value="Alpha-amylase"/>
    <property type="match status" value="1"/>
</dbReference>
<keyword evidence="2" id="KW-0326">Glycosidase</keyword>
<dbReference type="STRING" id="360411.AC812_10415"/>
<evidence type="ECO:0000313" key="5">
    <source>
        <dbReference type="Proteomes" id="UP000050514"/>
    </source>
</evidence>
<dbReference type="Gene3D" id="3.20.20.80">
    <property type="entry name" value="Glycosidases"/>
    <property type="match status" value="1"/>
</dbReference>
<comment type="caution">
    <text evidence="4">The sequence shown here is derived from an EMBL/GenBank/DDBJ whole genome shotgun (WGS) entry which is preliminary data.</text>
</comment>
<evidence type="ECO:0000313" key="4">
    <source>
        <dbReference type="EMBL" id="KPL74927.1"/>
    </source>
</evidence>
<dbReference type="RefSeq" id="WP_082149041.1">
    <property type="nucleotide sequence ID" value="NZ_DF967971.1"/>
</dbReference>
<dbReference type="PATRIC" id="fig|360411.5.peg.2699"/>
<dbReference type="SUPFAM" id="SSF51011">
    <property type="entry name" value="Glycosyl hydrolase domain"/>
    <property type="match status" value="1"/>
</dbReference>
<dbReference type="Proteomes" id="UP000050514">
    <property type="component" value="Unassembled WGS sequence"/>
</dbReference>
<dbReference type="OrthoDB" id="9805159at2"/>
<keyword evidence="5" id="KW-1185">Reference proteome</keyword>
<dbReference type="GO" id="GO:0005975">
    <property type="term" value="P:carbohydrate metabolic process"/>
    <property type="evidence" value="ECO:0007669"/>
    <property type="project" value="InterPro"/>
</dbReference>
<dbReference type="PANTHER" id="PTHR10357">
    <property type="entry name" value="ALPHA-AMYLASE FAMILY MEMBER"/>
    <property type="match status" value="1"/>
</dbReference>
<dbReference type="CDD" id="cd11338">
    <property type="entry name" value="AmyAc_CMD"/>
    <property type="match status" value="1"/>
</dbReference>
<dbReference type="InterPro" id="IPR017853">
    <property type="entry name" value="GH"/>
</dbReference>
<reference evidence="4 5" key="1">
    <citation type="submission" date="2015-07" db="EMBL/GenBank/DDBJ databases">
        <title>Draft genome of Bellilinea caldifistulae DSM 17877.</title>
        <authorList>
            <person name="Hemp J."/>
            <person name="Ward L.M."/>
            <person name="Pace L.A."/>
            <person name="Fischer W.W."/>
        </authorList>
    </citation>
    <scope>NUCLEOTIDE SEQUENCE [LARGE SCALE GENOMIC DNA]</scope>
    <source>
        <strain evidence="4 5">GOMI-1</strain>
    </source>
</reference>
<dbReference type="GO" id="GO:0016798">
    <property type="term" value="F:hydrolase activity, acting on glycosyl bonds"/>
    <property type="evidence" value="ECO:0007669"/>
    <property type="project" value="UniProtKB-KW"/>
</dbReference>
<sequence>MNIPEWVKDSIFYQIFPDRFANGDLTNDPPNVQAWGSPPDPIHFQGGDLTGIEQKLDYLQDLGINAIYLNPIFLSPSTHRYNTVDYYRIDPKLGTLDDFRRLLKKVHERGMRLILDGVFNHCGRGFFAFNDVLENGKNSPYIDWFFVRGFPLNAYSRGKATRYEGWWGFKSLPKLNTHQPAVRRYIYEVARYWVEEGIDGWRLDVPNEIDDDEFWAEFRQVVKSANPNAYLVGEIWDLLPRWVNDNHFDGVMHYPLRSAILDVLRGKTGINDFYARLLQIEQTYGQESLFGLYLLLGSHDTERVKTLLNGDAQKLRLAYLLLFAFPGTPSIYYGDEVGMEGGRDPDCRGAFPWDESEWDHDLRQWVQKLIEIRRQTPLLRRGKWKLLEPANCDGIVRIIREGGGEQLFILANLNSEPCRVKIPTASDDPTVNKNFRDLLGNQFSVVVNHNQVEITLPGLSGGYFSSGLL</sequence>
<name>A0A0P6XRD0_9CHLR</name>
<dbReference type="SUPFAM" id="SSF51445">
    <property type="entry name" value="(Trans)glycosidases"/>
    <property type="match status" value="1"/>
</dbReference>
<feature type="domain" description="Glycosyl hydrolase family 13 catalytic" evidence="3">
    <location>
        <begin position="14"/>
        <end position="373"/>
    </location>
</feature>
<accession>A0A0P6XRD0</accession>
<dbReference type="PANTHER" id="PTHR10357:SF210">
    <property type="entry name" value="MALTODEXTRIN GLUCOSIDASE"/>
    <property type="match status" value="1"/>
</dbReference>
<dbReference type="SMART" id="SM00642">
    <property type="entry name" value="Aamy"/>
    <property type="match status" value="1"/>
</dbReference>